<comment type="similarity">
    <text evidence="1">Belongs to the phD/YefM antitoxin family.</text>
</comment>
<reference evidence="2" key="1">
    <citation type="submission" date="2020-05" db="EMBL/GenBank/DDBJ databases">
        <authorList>
            <person name="Chiriac C."/>
            <person name="Salcher M."/>
            <person name="Ghai R."/>
            <person name="Kavagutti S V."/>
        </authorList>
    </citation>
    <scope>NUCLEOTIDE SEQUENCE</scope>
</reference>
<dbReference type="AlphaFoldDB" id="A0A6J6NX77"/>
<name>A0A6J6NX77_9ZZZZ</name>
<protein>
    <submittedName>
        <fullName evidence="2">Unannotated protein</fullName>
    </submittedName>
</protein>
<gene>
    <name evidence="2" type="ORF">UFOPK2399_00746</name>
</gene>
<proteinExistence type="inferred from homology"/>
<organism evidence="2">
    <name type="scientific">freshwater metagenome</name>
    <dbReference type="NCBI Taxonomy" id="449393"/>
    <lineage>
        <taxon>unclassified sequences</taxon>
        <taxon>metagenomes</taxon>
        <taxon>ecological metagenomes</taxon>
    </lineage>
</organism>
<dbReference type="SUPFAM" id="SSF143120">
    <property type="entry name" value="YefM-like"/>
    <property type="match status" value="1"/>
</dbReference>
<dbReference type="Pfam" id="PF02604">
    <property type="entry name" value="PhdYeFM_antitox"/>
    <property type="match status" value="1"/>
</dbReference>
<accession>A0A6J6NX77</accession>
<dbReference type="InterPro" id="IPR006442">
    <property type="entry name" value="Antitoxin_Phd/YefM"/>
</dbReference>
<evidence type="ECO:0000313" key="2">
    <source>
        <dbReference type="EMBL" id="CAB4691451.1"/>
    </source>
</evidence>
<dbReference type="Gene3D" id="3.40.1620.10">
    <property type="entry name" value="YefM-like domain"/>
    <property type="match status" value="1"/>
</dbReference>
<sequence>MKPFVVGIHEAKTQFSKLVKRVEAGQVVIVKSHDRPVARLVPYVEELAPRMPGLLRGKITIKPGFNELPEGFEAFAD</sequence>
<dbReference type="NCBIfam" id="TIGR01552">
    <property type="entry name" value="phd_fam"/>
    <property type="match status" value="1"/>
</dbReference>
<evidence type="ECO:0000256" key="1">
    <source>
        <dbReference type="ARBA" id="ARBA00009981"/>
    </source>
</evidence>
<dbReference type="EMBL" id="CAEZXP010000001">
    <property type="protein sequence ID" value="CAB4691451.1"/>
    <property type="molecule type" value="Genomic_DNA"/>
</dbReference>
<dbReference type="InterPro" id="IPR036165">
    <property type="entry name" value="YefM-like_sf"/>
</dbReference>